<evidence type="ECO:0000259" key="2">
    <source>
        <dbReference type="Pfam" id="PF12158"/>
    </source>
</evidence>
<sequence>MNFIEYIPLVLWSTVFLILFLNALFSLYKSLKASFWPEAQGEIINLQINEEKDSEGDSFYTTNTRYRYTVDNITYQSSRLAYGLDSWAFLWLTSGAFKEAAKYYPNVIVKYNPKWPNEATLVTGIKRFHIASLLLFSGFGLMPLYSLDR</sequence>
<keyword evidence="1" id="KW-1133">Transmembrane helix</keyword>
<name>A0A3B0Y5G1_9ZZZZ</name>
<accession>A0A3B0Y5G1</accession>
<dbReference type="AlphaFoldDB" id="A0A3B0Y5G1"/>
<organism evidence="3">
    <name type="scientific">hydrothermal vent metagenome</name>
    <dbReference type="NCBI Taxonomy" id="652676"/>
    <lineage>
        <taxon>unclassified sequences</taxon>
        <taxon>metagenomes</taxon>
        <taxon>ecological metagenomes</taxon>
    </lineage>
</organism>
<dbReference type="Pfam" id="PF12158">
    <property type="entry name" value="DUF3592"/>
    <property type="match status" value="1"/>
</dbReference>
<dbReference type="InterPro" id="IPR021994">
    <property type="entry name" value="DUF3592"/>
</dbReference>
<keyword evidence="1" id="KW-0472">Membrane</keyword>
<proteinExistence type="predicted"/>
<keyword evidence="1" id="KW-0812">Transmembrane</keyword>
<feature type="transmembrane region" description="Helical" evidence="1">
    <location>
        <begin position="128"/>
        <end position="147"/>
    </location>
</feature>
<evidence type="ECO:0000256" key="1">
    <source>
        <dbReference type="SAM" id="Phobius"/>
    </source>
</evidence>
<dbReference type="EMBL" id="UOFJ01000613">
    <property type="protein sequence ID" value="VAW71643.1"/>
    <property type="molecule type" value="Genomic_DNA"/>
</dbReference>
<evidence type="ECO:0000313" key="3">
    <source>
        <dbReference type="EMBL" id="VAW71643.1"/>
    </source>
</evidence>
<protein>
    <recommendedName>
        <fullName evidence="2">DUF3592 domain-containing protein</fullName>
    </recommendedName>
</protein>
<feature type="domain" description="DUF3592" evidence="2">
    <location>
        <begin position="39"/>
        <end position="125"/>
    </location>
</feature>
<gene>
    <name evidence="3" type="ORF">MNBD_GAMMA10-541</name>
</gene>
<feature type="transmembrane region" description="Helical" evidence="1">
    <location>
        <begin position="6"/>
        <end position="28"/>
    </location>
</feature>
<reference evidence="3" key="1">
    <citation type="submission" date="2018-06" db="EMBL/GenBank/DDBJ databases">
        <authorList>
            <person name="Zhirakovskaya E."/>
        </authorList>
    </citation>
    <scope>NUCLEOTIDE SEQUENCE</scope>
</reference>